<dbReference type="Proteomes" id="UP000005408">
    <property type="component" value="Unassembled WGS sequence"/>
</dbReference>
<organism evidence="3 4">
    <name type="scientific">Magallana gigas</name>
    <name type="common">Pacific oyster</name>
    <name type="synonym">Crassostrea gigas</name>
    <dbReference type="NCBI Taxonomy" id="29159"/>
    <lineage>
        <taxon>Eukaryota</taxon>
        <taxon>Metazoa</taxon>
        <taxon>Spiralia</taxon>
        <taxon>Lophotrochozoa</taxon>
        <taxon>Mollusca</taxon>
        <taxon>Bivalvia</taxon>
        <taxon>Autobranchia</taxon>
        <taxon>Pteriomorphia</taxon>
        <taxon>Ostreida</taxon>
        <taxon>Ostreoidea</taxon>
        <taxon>Ostreidae</taxon>
        <taxon>Magallana</taxon>
    </lineage>
</organism>
<evidence type="ECO:0000313" key="3">
    <source>
        <dbReference type="EnsemblMetazoa" id="G19554.1:cds"/>
    </source>
</evidence>
<name>A0A8W8JIA8_MAGGI</name>
<dbReference type="EnsemblMetazoa" id="G19554.1">
    <property type="protein sequence ID" value="G19554.1:cds"/>
    <property type="gene ID" value="G19554"/>
</dbReference>
<reference evidence="3" key="1">
    <citation type="submission" date="2022-08" db="UniProtKB">
        <authorList>
            <consortium name="EnsemblMetazoa"/>
        </authorList>
    </citation>
    <scope>IDENTIFICATION</scope>
    <source>
        <strain evidence="3">05x7-T-G4-1.051#20</strain>
    </source>
</reference>
<dbReference type="InterPro" id="IPR050135">
    <property type="entry name" value="dGTPase-like"/>
</dbReference>
<dbReference type="Pfam" id="PF01966">
    <property type="entry name" value="HD"/>
    <property type="match status" value="1"/>
</dbReference>
<accession>A0A8W8JIA8</accession>
<dbReference type="InterPro" id="IPR006674">
    <property type="entry name" value="HD_domain"/>
</dbReference>
<dbReference type="AlphaFoldDB" id="A0A8W8JIA8"/>
<dbReference type="InterPro" id="IPR003607">
    <property type="entry name" value="HD/PDEase_dom"/>
</dbReference>
<proteinExistence type="inferred from homology"/>
<dbReference type="SUPFAM" id="SSF109604">
    <property type="entry name" value="HD-domain/PDEase-like"/>
    <property type="match status" value="1"/>
</dbReference>
<dbReference type="GO" id="GO:0006203">
    <property type="term" value="P:dGTP catabolic process"/>
    <property type="evidence" value="ECO:0007669"/>
    <property type="project" value="TreeGrafter"/>
</dbReference>
<feature type="domain" description="HD" evidence="2">
    <location>
        <begin position="70"/>
        <end position="210"/>
    </location>
</feature>
<dbReference type="PROSITE" id="PS51831">
    <property type="entry name" value="HD"/>
    <property type="match status" value="1"/>
</dbReference>
<evidence type="ECO:0000313" key="4">
    <source>
        <dbReference type="Proteomes" id="UP000005408"/>
    </source>
</evidence>
<dbReference type="GO" id="GO:0005634">
    <property type="term" value="C:nucleus"/>
    <property type="evidence" value="ECO:0007669"/>
    <property type="project" value="TreeGrafter"/>
</dbReference>
<dbReference type="PANTHER" id="PTHR11373:SF4">
    <property type="entry name" value="DEOXYNUCLEOSIDE TRIPHOSPHATE TRIPHOSPHOHYDROLASE SAMHD1"/>
    <property type="match status" value="1"/>
</dbReference>
<sequence length="493" mass="56870">MDEKITCTSSQSKKRKMDEKITIINDPIWGPIEPHPLCIKIINTPQFQRLRHIKQLGGCSFVYPGACHSRFEHSIGTSHLARLMGEELQKHHYEKITKEEILCLEVAGLCHDLGHGPFSHVFHQQFQAKCKDIKKWTHEDLSIEMVDEIFKSIKLSKEEENDLGKDGKKYIKAFIKPPKDPKDRPIQKPFLYEIIANEENKIDVDKWDYFSRDCHMMGLHHNFQCKRSIKRARIVEDHISFPKSEYFNLFDMFYTRFTLHRKAYKHPVVKAVEMMIAEAFSKADNNLTFPSGCQSLSKSTENMDAYQWMTDDVLQQIRRLELDTDTTTDKHKDVKAAQDIIDRIYCRDLYKLIGEKRVKWDPESIKTLNIADKLIAFADSLKQSEMKIGRIKNDITEILKSDPIPEAKSEIENIATKLTTHVDSLKQSATEVDSLKNDEAEIQKTDLVPEVKPALKNIAQKLTTLVESLKESATKVGSLKNDIAKILKTDLVS</sequence>
<evidence type="ECO:0000259" key="2">
    <source>
        <dbReference type="PROSITE" id="PS51831"/>
    </source>
</evidence>
<dbReference type="GO" id="GO:0008832">
    <property type="term" value="F:dGTPase activity"/>
    <property type="evidence" value="ECO:0007669"/>
    <property type="project" value="TreeGrafter"/>
</dbReference>
<comment type="similarity">
    <text evidence="1">Belongs to the SAMHD1 family.</text>
</comment>
<dbReference type="PANTHER" id="PTHR11373">
    <property type="entry name" value="DEOXYNUCLEOSIDE TRIPHOSPHATE TRIPHOSPHOHYDROLASE"/>
    <property type="match status" value="1"/>
</dbReference>
<dbReference type="CDD" id="cd00077">
    <property type="entry name" value="HDc"/>
    <property type="match status" value="1"/>
</dbReference>
<dbReference type="Gene3D" id="1.10.3210.10">
    <property type="entry name" value="Hypothetical protein af1432"/>
    <property type="match status" value="1"/>
</dbReference>
<keyword evidence="4" id="KW-1185">Reference proteome</keyword>
<evidence type="ECO:0000256" key="1">
    <source>
        <dbReference type="ARBA" id="ARBA00005776"/>
    </source>
</evidence>
<protein>
    <recommendedName>
        <fullName evidence="2">HD domain-containing protein</fullName>
    </recommendedName>
</protein>
<dbReference type="SMART" id="SM00471">
    <property type="entry name" value="HDc"/>
    <property type="match status" value="1"/>
</dbReference>